<evidence type="ECO:0000313" key="4">
    <source>
        <dbReference type="EMBL" id="TDY14297.1"/>
    </source>
</evidence>
<dbReference type="SUPFAM" id="SSF56601">
    <property type="entry name" value="beta-lactamase/transpeptidase-like"/>
    <property type="match status" value="1"/>
</dbReference>
<dbReference type="InterPro" id="IPR021860">
    <property type="entry name" value="Peptidase_S12_Pab87-rel_C"/>
</dbReference>
<sequence>MISQRFALAICFLVSMLLPVPNLFSQENIEPKIDVLASEAYKTDEPGVSILVAKNGKVIYQKAFGKASLELDVPMTPNHVFEIGSITKQFTAIAILMLQEQGKLKVNDDITKYIPDYPTKGKTITIHNLLNHTSGIKSYTNIPSFRQFAAKDMSPKELIDVFKDEPMDFNPGEQYSYNNSGYILLGYIIEVVSGMTYEDFVEKNIFEKIGMTNSYYGSKKELIKNRALGYQEGENGYENADYLSMTLPYAAGSLMSTTNDLLKWQNALNNYTFITKDSYETAIHGSTLNNGEHIPYGYGLGENTISGSPSIQHGGGIFGYTTMGIYLPEEDIFVSALSNCNCKNVTDLATRIAAIAIGKPIPSKADAITLSENELNTWVGAYEFDGNIIRHITVENGKIYSLREGSVKLEIFPLSKTHFFFESGTTAYKFSKDDNGKKQVIMINGNNETLGHETDKAPPAEKESITVSQDILNTYVGKYELQPEFIITITTNNEGQLFAEATGQPKFEVFAEAKDRFFLKVVAASISFNVDDKGVVTGLTLHQNGANMPAKKVE</sequence>
<feature type="domain" description="Beta-lactamase-related" evidence="2">
    <location>
        <begin position="43"/>
        <end position="352"/>
    </location>
</feature>
<keyword evidence="1" id="KW-0732">Signal</keyword>
<organism evidence="4 5">
    <name type="scientific">Meridianimaribacter flavus</name>
    <dbReference type="NCBI Taxonomy" id="571115"/>
    <lineage>
        <taxon>Bacteria</taxon>
        <taxon>Pseudomonadati</taxon>
        <taxon>Bacteroidota</taxon>
        <taxon>Flavobacteriia</taxon>
        <taxon>Flavobacteriales</taxon>
        <taxon>Flavobacteriaceae</taxon>
        <taxon>Meridianimaribacter</taxon>
    </lineage>
</organism>
<evidence type="ECO:0000256" key="1">
    <source>
        <dbReference type="SAM" id="SignalP"/>
    </source>
</evidence>
<dbReference type="Pfam" id="PF00144">
    <property type="entry name" value="Beta-lactamase"/>
    <property type="match status" value="1"/>
</dbReference>
<dbReference type="InterPro" id="IPR012338">
    <property type="entry name" value="Beta-lactam/transpept-like"/>
</dbReference>
<evidence type="ECO:0000313" key="5">
    <source>
        <dbReference type="Proteomes" id="UP000294930"/>
    </source>
</evidence>
<dbReference type="Pfam" id="PF11954">
    <property type="entry name" value="DUF3471"/>
    <property type="match status" value="1"/>
</dbReference>
<feature type="signal peptide" evidence="1">
    <location>
        <begin position="1"/>
        <end position="25"/>
    </location>
</feature>
<dbReference type="PANTHER" id="PTHR46825">
    <property type="entry name" value="D-ALANYL-D-ALANINE-CARBOXYPEPTIDASE/ENDOPEPTIDASE AMPH"/>
    <property type="match status" value="1"/>
</dbReference>
<feature type="domain" description="Peptidase S12 Pab87-related C-terminal" evidence="3">
    <location>
        <begin position="463"/>
        <end position="542"/>
    </location>
</feature>
<gene>
    <name evidence="4" type="ORF">A8975_0907</name>
</gene>
<evidence type="ECO:0000259" key="3">
    <source>
        <dbReference type="Pfam" id="PF11954"/>
    </source>
</evidence>
<feature type="chain" id="PRO_5046524708" evidence="1">
    <location>
        <begin position="26"/>
        <end position="554"/>
    </location>
</feature>
<proteinExistence type="predicted"/>
<comment type="caution">
    <text evidence="4">The sequence shown here is derived from an EMBL/GenBank/DDBJ whole genome shotgun (WGS) entry which is preliminary data.</text>
</comment>
<dbReference type="InterPro" id="IPR001466">
    <property type="entry name" value="Beta-lactam-related"/>
</dbReference>
<accession>A0ABY2G924</accession>
<dbReference type="EMBL" id="SOQZ01000001">
    <property type="protein sequence ID" value="TDY14297.1"/>
    <property type="molecule type" value="Genomic_DNA"/>
</dbReference>
<protein>
    <submittedName>
        <fullName evidence="4">CubicO group peptidase (Beta-lactamase class C family)</fullName>
    </submittedName>
</protein>
<dbReference type="PANTHER" id="PTHR46825:SF9">
    <property type="entry name" value="BETA-LACTAMASE-RELATED DOMAIN-CONTAINING PROTEIN"/>
    <property type="match status" value="1"/>
</dbReference>
<dbReference type="RefSeq" id="WP_243832945.1">
    <property type="nucleotide sequence ID" value="NZ_SOQZ01000001.1"/>
</dbReference>
<evidence type="ECO:0000259" key="2">
    <source>
        <dbReference type="Pfam" id="PF00144"/>
    </source>
</evidence>
<dbReference type="InterPro" id="IPR050491">
    <property type="entry name" value="AmpC-like"/>
</dbReference>
<reference evidence="4 5" key="1">
    <citation type="submission" date="2019-03" db="EMBL/GenBank/DDBJ databases">
        <title>Genomic Encyclopedia of Type Strains, Phase III (KMG-III): the genomes of soil and plant-associated and newly described type strains.</title>
        <authorList>
            <person name="Whitman W."/>
        </authorList>
    </citation>
    <scope>NUCLEOTIDE SEQUENCE [LARGE SCALE GENOMIC DNA]</scope>
    <source>
        <strain evidence="4 5">CGMCC 1.10957</strain>
    </source>
</reference>
<name>A0ABY2G924_9FLAO</name>
<dbReference type="Gene3D" id="3.40.710.10">
    <property type="entry name" value="DD-peptidase/beta-lactamase superfamily"/>
    <property type="match status" value="1"/>
</dbReference>
<keyword evidence="5" id="KW-1185">Reference proteome</keyword>
<dbReference type="Proteomes" id="UP000294930">
    <property type="component" value="Unassembled WGS sequence"/>
</dbReference>